<accession>A0ABT7MHU4</accession>
<name>A0ABT7MHU4_9PSEU</name>
<dbReference type="PRINTS" id="PR00039">
    <property type="entry name" value="HTHLYSR"/>
</dbReference>
<keyword evidence="4" id="KW-0804">Transcription</keyword>
<dbReference type="InterPro" id="IPR000847">
    <property type="entry name" value="LysR_HTH_N"/>
</dbReference>
<evidence type="ECO:0000256" key="4">
    <source>
        <dbReference type="ARBA" id="ARBA00023163"/>
    </source>
</evidence>
<evidence type="ECO:0000256" key="3">
    <source>
        <dbReference type="ARBA" id="ARBA00023125"/>
    </source>
</evidence>
<comment type="caution">
    <text evidence="6">The sequence shown here is derived from an EMBL/GenBank/DDBJ whole genome shotgun (WGS) entry which is preliminary data.</text>
</comment>
<dbReference type="Proteomes" id="UP001231924">
    <property type="component" value="Unassembled WGS sequence"/>
</dbReference>
<dbReference type="SUPFAM" id="SSF53850">
    <property type="entry name" value="Periplasmic binding protein-like II"/>
    <property type="match status" value="1"/>
</dbReference>
<dbReference type="EMBL" id="JASVWF010000008">
    <property type="protein sequence ID" value="MDL5159764.1"/>
    <property type="molecule type" value="Genomic_DNA"/>
</dbReference>
<dbReference type="CDD" id="cd08414">
    <property type="entry name" value="PBP2_LTTR_aromatics_like"/>
    <property type="match status" value="1"/>
</dbReference>
<dbReference type="Gene3D" id="3.40.190.10">
    <property type="entry name" value="Periplasmic binding protein-like II"/>
    <property type="match status" value="2"/>
</dbReference>
<reference evidence="6 7" key="1">
    <citation type="submission" date="2023-06" db="EMBL/GenBank/DDBJ databases">
        <title>Actinomycetospora Odt1-22.</title>
        <authorList>
            <person name="Supong K."/>
        </authorList>
    </citation>
    <scope>NUCLEOTIDE SEQUENCE [LARGE SCALE GENOMIC DNA]</scope>
    <source>
        <strain evidence="6 7">Odt1-22</strain>
    </source>
</reference>
<feature type="domain" description="HTH lysR-type" evidence="5">
    <location>
        <begin position="7"/>
        <end position="64"/>
    </location>
</feature>
<keyword evidence="7" id="KW-1185">Reference proteome</keyword>
<protein>
    <submittedName>
        <fullName evidence="6">LysR family transcriptional regulator</fullName>
    </submittedName>
</protein>
<dbReference type="InterPro" id="IPR036390">
    <property type="entry name" value="WH_DNA-bd_sf"/>
</dbReference>
<dbReference type="Pfam" id="PF00126">
    <property type="entry name" value="HTH_1"/>
    <property type="match status" value="1"/>
</dbReference>
<organism evidence="6 7">
    <name type="scientific">Actinomycetospora termitidis</name>
    <dbReference type="NCBI Taxonomy" id="3053470"/>
    <lineage>
        <taxon>Bacteria</taxon>
        <taxon>Bacillati</taxon>
        <taxon>Actinomycetota</taxon>
        <taxon>Actinomycetes</taxon>
        <taxon>Pseudonocardiales</taxon>
        <taxon>Pseudonocardiaceae</taxon>
        <taxon>Actinomycetospora</taxon>
    </lineage>
</organism>
<dbReference type="Pfam" id="PF03466">
    <property type="entry name" value="LysR_substrate"/>
    <property type="match status" value="1"/>
</dbReference>
<evidence type="ECO:0000259" key="5">
    <source>
        <dbReference type="PROSITE" id="PS50931"/>
    </source>
</evidence>
<evidence type="ECO:0000256" key="2">
    <source>
        <dbReference type="ARBA" id="ARBA00023015"/>
    </source>
</evidence>
<dbReference type="InterPro" id="IPR005119">
    <property type="entry name" value="LysR_subst-bd"/>
</dbReference>
<dbReference type="PANTHER" id="PTHR30346">
    <property type="entry name" value="TRANSCRIPTIONAL DUAL REGULATOR HCAR-RELATED"/>
    <property type="match status" value="1"/>
</dbReference>
<sequence>METDVTLDLRHLRVFLVLAQELHFSRAAERLHISQSALSQQVRGLERQLGTPLFERTSRVTVLTPAGRVLLDAAPRVLREADKTVDLVAEAAAGAAGRLMIGSVGTALASIAPPLLRTMRARYPDLHLELAQYDTAAQLLAIADRTLDVGLVRAVEESRQIQVEHLTAEPLLVALPDDHPLAAAEHVHPRDLADQPFVLWPRPLGAAFFDTITGYCREHGFSPHIVAEGPDIETQLSLVAAGVGVSLQPSFYANLRPVGVTFRSLAVPAPEVALQVAWRRGNTAPAVRHFVDAALSWRDARDVGGTTSTGHGLSGLDPRSTRAACSPRMADI</sequence>
<keyword evidence="3" id="KW-0238">DNA-binding</keyword>
<dbReference type="PANTHER" id="PTHR30346:SF28">
    <property type="entry name" value="HTH-TYPE TRANSCRIPTIONAL REGULATOR CYNR"/>
    <property type="match status" value="1"/>
</dbReference>
<dbReference type="SUPFAM" id="SSF46785">
    <property type="entry name" value="Winged helix' DNA-binding domain"/>
    <property type="match status" value="1"/>
</dbReference>
<gene>
    <name evidence="6" type="ORF">QRT03_27610</name>
</gene>
<dbReference type="RefSeq" id="WP_286056369.1">
    <property type="nucleotide sequence ID" value="NZ_JASVWF010000008.1"/>
</dbReference>
<evidence type="ECO:0000313" key="6">
    <source>
        <dbReference type="EMBL" id="MDL5159764.1"/>
    </source>
</evidence>
<proteinExistence type="inferred from homology"/>
<evidence type="ECO:0000256" key="1">
    <source>
        <dbReference type="ARBA" id="ARBA00009437"/>
    </source>
</evidence>
<keyword evidence="2" id="KW-0805">Transcription regulation</keyword>
<dbReference type="InterPro" id="IPR036388">
    <property type="entry name" value="WH-like_DNA-bd_sf"/>
</dbReference>
<comment type="similarity">
    <text evidence="1">Belongs to the LysR transcriptional regulatory family.</text>
</comment>
<dbReference type="PROSITE" id="PS50931">
    <property type="entry name" value="HTH_LYSR"/>
    <property type="match status" value="1"/>
</dbReference>
<evidence type="ECO:0000313" key="7">
    <source>
        <dbReference type="Proteomes" id="UP001231924"/>
    </source>
</evidence>
<dbReference type="Gene3D" id="1.10.10.10">
    <property type="entry name" value="Winged helix-like DNA-binding domain superfamily/Winged helix DNA-binding domain"/>
    <property type="match status" value="1"/>
</dbReference>